<dbReference type="SMART" id="SM00388">
    <property type="entry name" value="HisKA"/>
    <property type="match status" value="1"/>
</dbReference>
<keyword evidence="8" id="KW-1133">Transmembrane helix</keyword>
<evidence type="ECO:0000256" key="8">
    <source>
        <dbReference type="SAM" id="Phobius"/>
    </source>
</evidence>
<evidence type="ECO:0000259" key="9">
    <source>
        <dbReference type="PROSITE" id="PS50109"/>
    </source>
</evidence>
<gene>
    <name evidence="10" type="ORF">WMO24_12465</name>
</gene>
<feature type="transmembrane region" description="Helical" evidence="8">
    <location>
        <begin position="153"/>
        <end position="176"/>
    </location>
</feature>
<evidence type="ECO:0000256" key="7">
    <source>
        <dbReference type="ARBA" id="ARBA00023012"/>
    </source>
</evidence>
<evidence type="ECO:0000256" key="2">
    <source>
        <dbReference type="ARBA" id="ARBA00004370"/>
    </source>
</evidence>
<comment type="subcellular location">
    <subcellularLocation>
        <location evidence="2">Membrane</location>
    </subcellularLocation>
</comment>
<dbReference type="InterPro" id="IPR036890">
    <property type="entry name" value="HATPase_C_sf"/>
</dbReference>
<comment type="caution">
    <text evidence="10">The sequence shown here is derived from an EMBL/GenBank/DDBJ whole genome shotgun (WGS) entry which is preliminary data.</text>
</comment>
<dbReference type="GO" id="GO:0005524">
    <property type="term" value="F:ATP binding"/>
    <property type="evidence" value="ECO:0007669"/>
    <property type="project" value="UniProtKB-KW"/>
</dbReference>
<dbReference type="EC" id="2.7.13.3" evidence="3"/>
<dbReference type="PRINTS" id="PR00344">
    <property type="entry name" value="BCTRLSENSOR"/>
</dbReference>
<evidence type="ECO:0000256" key="6">
    <source>
        <dbReference type="ARBA" id="ARBA00022777"/>
    </source>
</evidence>
<proteinExistence type="predicted"/>
<dbReference type="RefSeq" id="WP_349216745.1">
    <property type="nucleotide sequence ID" value="NZ_JBBMFA010000104.1"/>
</dbReference>
<dbReference type="CDD" id="cd00075">
    <property type="entry name" value="HATPase"/>
    <property type="match status" value="1"/>
</dbReference>
<reference evidence="10 11" key="1">
    <citation type="submission" date="2024-03" db="EMBL/GenBank/DDBJ databases">
        <title>Human intestinal bacterial collection.</title>
        <authorList>
            <person name="Pauvert C."/>
            <person name="Hitch T.C.A."/>
            <person name="Clavel T."/>
        </authorList>
    </citation>
    <scope>NUCLEOTIDE SEQUENCE [LARGE SCALE GENOMIC DNA]</scope>
    <source>
        <strain evidence="10 11">CLA-JM-H11</strain>
    </source>
</reference>
<sequence length="448" mass="49051">MKKSMSEKIAVRLVAVGLVAMALTTLLCMVMFHSVFEKQVVRDLQLTAKDIALACERMEDSEDLGSFGGGELRITLIAPDGTVLFENQSSAPMENHLDRTEVRQALESGEGSDQRMSETLGYDTYYYAIRLSNGNVLRVATEAKNFFSIYDDAVPAVLVSCVLILLLSVLLAFFLTRQLVRPIVTMANNLDDVEKNVPYKELEPFAKAIALDQKNRQNGEKIRRDFTANVSHELKTPLTSISGYAELIETGMAKPEDIAGFAARIRKEAGRLMALVGDIIQLSELDDASEEGAGKLTMEPVDLAAVVNECVQDLQPAARKAYLVLSAQTEPVMVEGSRGLLMELCQNLCDNAIRYNRPGGKVEVTVRNVAGAAELCVKDNGIGIAPEHQQRVFERFYRVDKSRSKATGGTGLGLAIVKHIAILHNAKIELESEAGKGTSIQVIFPEQN</sequence>
<evidence type="ECO:0000313" key="11">
    <source>
        <dbReference type="Proteomes" id="UP001477672"/>
    </source>
</evidence>
<evidence type="ECO:0000256" key="5">
    <source>
        <dbReference type="ARBA" id="ARBA00022679"/>
    </source>
</evidence>
<dbReference type="SUPFAM" id="SSF55874">
    <property type="entry name" value="ATPase domain of HSP90 chaperone/DNA topoisomerase II/histidine kinase"/>
    <property type="match status" value="1"/>
</dbReference>
<dbReference type="Pfam" id="PF00512">
    <property type="entry name" value="HisKA"/>
    <property type="match status" value="1"/>
</dbReference>
<evidence type="ECO:0000256" key="4">
    <source>
        <dbReference type="ARBA" id="ARBA00022553"/>
    </source>
</evidence>
<keyword evidence="10" id="KW-0067">ATP-binding</keyword>
<organism evidence="10 11">
    <name type="scientific">Ruthenibacterium intestinale</name>
    <dbReference type="NCBI Taxonomy" id="3133163"/>
    <lineage>
        <taxon>Bacteria</taxon>
        <taxon>Bacillati</taxon>
        <taxon>Bacillota</taxon>
        <taxon>Clostridia</taxon>
        <taxon>Eubacteriales</taxon>
        <taxon>Oscillospiraceae</taxon>
        <taxon>Ruthenibacterium</taxon>
    </lineage>
</organism>
<dbReference type="CDD" id="cd00082">
    <property type="entry name" value="HisKA"/>
    <property type="match status" value="1"/>
</dbReference>
<dbReference type="Gene3D" id="3.30.565.10">
    <property type="entry name" value="Histidine kinase-like ATPase, C-terminal domain"/>
    <property type="match status" value="1"/>
</dbReference>
<keyword evidence="10" id="KW-0547">Nucleotide-binding</keyword>
<evidence type="ECO:0000313" key="10">
    <source>
        <dbReference type="EMBL" id="MEQ2521236.1"/>
    </source>
</evidence>
<evidence type="ECO:0000256" key="1">
    <source>
        <dbReference type="ARBA" id="ARBA00000085"/>
    </source>
</evidence>
<keyword evidence="6" id="KW-0418">Kinase</keyword>
<feature type="transmembrane region" description="Helical" evidence="8">
    <location>
        <begin position="12"/>
        <end position="36"/>
    </location>
</feature>
<dbReference type="SMART" id="SM00387">
    <property type="entry name" value="HATPase_c"/>
    <property type="match status" value="1"/>
</dbReference>
<dbReference type="Pfam" id="PF02518">
    <property type="entry name" value="HATPase_c"/>
    <property type="match status" value="1"/>
</dbReference>
<dbReference type="InterPro" id="IPR003661">
    <property type="entry name" value="HisK_dim/P_dom"/>
</dbReference>
<protein>
    <recommendedName>
        <fullName evidence="3">histidine kinase</fullName>
        <ecNumber evidence="3">2.7.13.3</ecNumber>
    </recommendedName>
</protein>
<comment type="catalytic activity">
    <reaction evidence="1">
        <text>ATP + protein L-histidine = ADP + protein N-phospho-L-histidine.</text>
        <dbReference type="EC" id="2.7.13.3"/>
    </reaction>
</comment>
<dbReference type="Proteomes" id="UP001477672">
    <property type="component" value="Unassembled WGS sequence"/>
</dbReference>
<dbReference type="PANTHER" id="PTHR45453">
    <property type="entry name" value="PHOSPHATE REGULON SENSOR PROTEIN PHOR"/>
    <property type="match status" value="1"/>
</dbReference>
<keyword evidence="7" id="KW-0902">Two-component regulatory system</keyword>
<dbReference type="PANTHER" id="PTHR45453:SF1">
    <property type="entry name" value="PHOSPHATE REGULON SENSOR PROTEIN PHOR"/>
    <property type="match status" value="1"/>
</dbReference>
<dbReference type="PROSITE" id="PS50109">
    <property type="entry name" value="HIS_KIN"/>
    <property type="match status" value="1"/>
</dbReference>
<dbReference type="Gene3D" id="1.10.287.130">
    <property type="match status" value="1"/>
</dbReference>
<name>A0ABV1GHN0_9FIRM</name>
<keyword evidence="8" id="KW-0472">Membrane</keyword>
<keyword evidence="4" id="KW-0597">Phosphoprotein</keyword>
<dbReference type="InterPro" id="IPR003594">
    <property type="entry name" value="HATPase_dom"/>
</dbReference>
<keyword evidence="11" id="KW-1185">Reference proteome</keyword>
<evidence type="ECO:0000256" key="3">
    <source>
        <dbReference type="ARBA" id="ARBA00012438"/>
    </source>
</evidence>
<keyword evidence="8" id="KW-0812">Transmembrane</keyword>
<feature type="domain" description="Histidine kinase" evidence="9">
    <location>
        <begin position="229"/>
        <end position="448"/>
    </location>
</feature>
<accession>A0ABV1GHN0</accession>
<keyword evidence="5" id="KW-0808">Transferase</keyword>
<dbReference type="EMBL" id="JBBMFA010000104">
    <property type="protein sequence ID" value="MEQ2521236.1"/>
    <property type="molecule type" value="Genomic_DNA"/>
</dbReference>
<dbReference type="InterPro" id="IPR005467">
    <property type="entry name" value="His_kinase_dom"/>
</dbReference>
<dbReference type="InterPro" id="IPR036097">
    <property type="entry name" value="HisK_dim/P_sf"/>
</dbReference>
<dbReference type="InterPro" id="IPR050351">
    <property type="entry name" value="BphY/WalK/GraS-like"/>
</dbReference>
<dbReference type="SUPFAM" id="SSF47384">
    <property type="entry name" value="Homodimeric domain of signal transducing histidine kinase"/>
    <property type="match status" value="1"/>
</dbReference>
<dbReference type="InterPro" id="IPR004358">
    <property type="entry name" value="Sig_transdc_His_kin-like_C"/>
</dbReference>